<dbReference type="OrthoDB" id="7860659at2"/>
<evidence type="ECO:0000256" key="5">
    <source>
        <dbReference type="ARBA" id="ARBA00022989"/>
    </source>
</evidence>
<dbReference type="STRING" id="1156985.SAMN04488118_11362"/>
<feature type="transmembrane region" description="Helical" evidence="7">
    <location>
        <begin position="429"/>
        <end position="447"/>
    </location>
</feature>
<keyword evidence="3" id="KW-1003">Cell membrane</keyword>
<feature type="transmembrane region" description="Helical" evidence="7">
    <location>
        <begin position="89"/>
        <end position="111"/>
    </location>
</feature>
<feature type="transmembrane region" description="Helical" evidence="7">
    <location>
        <begin position="153"/>
        <end position="173"/>
    </location>
</feature>
<reference evidence="8 9" key="1">
    <citation type="submission" date="2016-10" db="EMBL/GenBank/DDBJ databases">
        <authorList>
            <person name="de Groot N.N."/>
        </authorList>
    </citation>
    <scope>NUCLEOTIDE SEQUENCE [LARGE SCALE GENOMIC DNA]</scope>
    <source>
        <strain evidence="8 9">U95</strain>
    </source>
</reference>
<keyword evidence="5 7" id="KW-1133">Transmembrane helix</keyword>
<feature type="transmembrane region" description="Helical" evidence="7">
    <location>
        <begin position="391"/>
        <end position="408"/>
    </location>
</feature>
<accession>A0A1G5RD03</accession>
<organism evidence="8 9">
    <name type="scientific">Epibacterium ulvae</name>
    <dbReference type="NCBI Taxonomy" id="1156985"/>
    <lineage>
        <taxon>Bacteria</taxon>
        <taxon>Pseudomonadati</taxon>
        <taxon>Pseudomonadota</taxon>
        <taxon>Alphaproteobacteria</taxon>
        <taxon>Rhodobacterales</taxon>
        <taxon>Roseobacteraceae</taxon>
        <taxon>Epibacterium</taxon>
    </lineage>
</organism>
<feature type="transmembrane region" description="Helical" evidence="7">
    <location>
        <begin position="337"/>
        <end position="354"/>
    </location>
</feature>
<dbReference type="GO" id="GO:0005886">
    <property type="term" value="C:plasma membrane"/>
    <property type="evidence" value="ECO:0007669"/>
    <property type="project" value="UniProtKB-SubCell"/>
</dbReference>
<dbReference type="AlphaFoldDB" id="A0A1G5RD03"/>
<evidence type="ECO:0000256" key="7">
    <source>
        <dbReference type="SAM" id="Phobius"/>
    </source>
</evidence>
<feature type="transmembrane region" description="Helical" evidence="7">
    <location>
        <begin position="21"/>
        <end position="46"/>
    </location>
</feature>
<dbReference type="Proteomes" id="UP000198767">
    <property type="component" value="Unassembled WGS sequence"/>
</dbReference>
<feature type="transmembrane region" description="Helical" evidence="7">
    <location>
        <begin position="179"/>
        <end position="203"/>
    </location>
</feature>
<evidence type="ECO:0000256" key="4">
    <source>
        <dbReference type="ARBA" id="ARBA00022692"/>
    </source>
</evidence>
<evidence type="ECO:0000256" key="3">
    <source>
        <dbReference type="ARBA" id="ARBA00022475"/>
    </source>
</evidence>
<dbReference type="RefSeq" id="WP_090220838.1">
    <property type="nucleotide sequence ID" value="NZ_FMWG01000013.1"/>
</dbReference>
<feature type="transmembrane region" description="Helical" evidence="7">
    <location>
        <begin position="299"/>
        <end position="325"/>
    </location>
</feature>
<gene>
    <name evidence="8" type="ORF">SAMN04488118_11362</name>
</gene>
<evidence type="ECO:0000256" key="1">
    <source>
        <dbReference type="ARBA" id="ARBA00004651"/>
    </source>
</evidence>
<comment type="subcellular location">
    <subcellularLocation>
        <location evidence="1">Cell membrane</location>
        <topology evidence="1">Multi-pass membrane protein</topology>
    </subcellularLocation>
</comment>
<feature type="transmembrane region" description="Helical" evidence="7">
    <location>
        <begin position="52"/>
        <end position="69"/>
    </location>
</feature>
<keyword evidence="4 7" id="KW-0812">Transmembrane</keyword>
<name>A0A1G5RD03_9RHOB</name>
<evidence type="ECO:0000313" key="9">
    <source>
        <dbReference type="Proteomes" id="UP000198767"/>
    </source>
</evidence>
<sequence>MAEKTLKSHAIWSVVLQFSRFGGNALVFLAMARFLTIEQIGAFGMAYAPVRWAQVLHKSGILSSVVVVVRRKKDNAEVEQDDPAFTALFWLAMLASALVCGLIFLLALGLGRFSSIDASVDDMMLAMLIVPIAFGVSSVPEGLLQKNMQVKAIALRTLAVQLGSAAVALVLAMQGYGGWAMVWFAIMNAVLSSVASVFLAGWWPKGGPDLARMRAHLPQMSAISGRGLVAGGVHALLQFSVGLAFGLAGAGAFQIAQRIHQILDALCLAPVRFLVLPLFSKATEKGDGTLPGAMVLRALTIAGLISAPVYCGTILVAAPVLTLVIGAENASHAVPTLQILCCVGLSLSTGAILSQALTAVGRAGLAFWRVVGTLVITVLLAGPSMLVSVEAVTLGYVIAAYASMWIFLHRTTQIFDLAPRQAFTALARPYLAALIAFGPLFWLQHIVQTNLHWSDAMTLVVIMPLAVAAYVLTSRLVAPTAFSNVIGSLNR</sequence>
<dbReference type="InterPro" id="IPR050833">
    <property type="entry name" value="Poly_Biosynth_Transport"/>
</dbReference>
<feature type="transmembrane region" description="Helical" evidence="7">
    <location>
        <begin position="453"/>
        <end position="472"/>
    </location>
</feature>
<proteinExistence type="inferred from homology"/>
<feature type="transmembrane region" description="Helical" evidence="7">
    <location>
        <begin position="123"/>
        <end position="144"/>
    </location>
</feature>
<protein>
    <submittedName>
        <fullName evidence="8">Membrane protein involved in the export of O-antigen and teichoic acid</fullName>
    </submittedName>
</protein>
<feature type="transmembrane region" description="Helical" evidence="7">
    <location>
        <begin position="366"/>
        <end position="385"/>
    </location>
</feature>
<evidence type="ECO:0000256" key="2">
    <source>
        <dbReference type="ARBA" id="ARBA00007430"/>
    </source>
</evidence>
<evidence type="ECO:0000313" key="8">
    <source>
        <dbReference type="EMBL" id="SCZ71984.1"/>
    </source>
</evidence>
<keyword evidence="6 7" id="KW-0472">Membrane</keyword>
<keyword evidence="9" id="KW-1185">Reference proteome</keyword>
<comment type="similarity">
    <text evidence="2">Belongs to the polysaccharide synthase family.</text>
</comment>
<dbReference type="PANTHER" id="PTHR30250">
    <property type="entry name" value="PST FAMILY PREDICTED COLANIC ACID TRANSPORTER"/>
    <property type="match status" value="1"/>
</dbReference>
<evidence type="ECO:0000256" key="6">
    <source>
        <dbReference type="ARBA" id="ARBA00023136"/>
    </source>
</evidence>
<dbReference type="EMBL" id="FMWG01000013">
    <property type="protein sequence ID" value="SCZ71984.1"/>
    <property type="molecule type" value="Genomic_DNA"/>
</dbReference>
<dbReference type="Pfam" id="PF13440">
    <property type="entry name" value="Polysacc_synt_3"/>
    <property type="match status" value="1"/>
</dbReference>
<dbReference type="PANTHER" id="PTHR30250:SF10">
    <property type="entry name" value="LIPOPOLYSACCHARIDE BIOSYNTHESIS PROTEIN WZXC"/>
    <property type="match status" value="1"/>
</dbReference>